<evidence type="ECO:0000313" key="3">
    <source>
        <dbReference type="Proteomes" id="UP001066276"/>
    </source>
</evidence>
<feature type="region of interest" description="Disordered" evidence="1">
    <location>
        <begin position="98"/>
        <end position="120"/>
    </location>
</feature>
<gene>
    <name evidence="2" type="ORF">NDU88_003570</name>
</gene>
<reference evidence="2" key="1">
    <citation type="journal article" date="2022" name="bioRxiv">
        <title>Sequencing and chromosome-scale assembly of the giantPleurodeles waltlgenome.</title>
        <authorList>
            <person name="Brown T."/>
            <person name="Elewa A."/>
            <person name="Iarovenko S."/>
            <person name="Subramanian E."/>
            <person name="Araus A.J."/>
            <person name="Petzold A."/>
            <person name="Susuki M."/>
            <person name="Suzuki K.-i.T."/>
            <person name="Hayashi T."/>
            <person name="Toyoda A."/>
            <person name="Oliveira C."/>
            <person name="Osipova E."/>
            <person name="Leigh N.D."/>
            <person name="Simon A."/>
            <person name="Yun M.H."/>
        </authorList>
    </citation>
    <scope>NUCLEOTIDE SEQUENCE</scope>
    <source>
        <strain evidence="2">20211129_DDA</strain>
        <tissue evidence="2">Liver</tissue>
    </source>
</reference>
<evidence type="ECO:0000313" key="2">
    <source>
        <dbReference type="EMBL" id="KAJ1125133.1"/>
    </source>
</evidence>
<accession>A0AAV7PF08</accession>
<dbReference type="EMBL" id="JANPWB010000011">
    <property type="protein sequence ID" value="KAJ1125133.1"/>
    <property type="molecule type" value="Genomic_DNA"/>
</dbReference>
<dbReference type="AlphaFoldDB" id="A0AAV7PF08"/>
<comment type="caution">
    <text evidence="2">The sequence shown here is derived from an EMBL/GenBank/DDBJ whole genome shotgun (WGS) entry which is preliminary data.</text>
</comment>
<evidence type="ECO:0000256" key="1">
    <source>
        <dbReference type="SAM" id="MobiDB-lite"/>
    </source>
</evidence>
<keyword evidence="3" id="KW-1185">Reference proteome</keyword>
<proteinExistence type="predicted"/>
<sequence length="120" mass="13113">MQCTARVALRWQKSPRQFRSRSHFTAEIFSCLGHLLMERFRAGSPSTGGGVGIKGLSTRFPEWIWKRKGGAEIHEASAGSTRSQSHGILWHLCCENSGNGKKARAERSDEPGGLASVSAD</sequence>
<organism evidence="2 3">
    <name type="scientific">Pleurodeles waltl</name>
    <name type="common">Iberian ribbed newt</name>
    <dbReference type="NCBI Taxonomy" id="8319"/>
    <lineage>
        <taxon>Eukaryota</taxon>
        <taxon>Metazoa</taxon>
        <taxon>Chordata</taxon>
        <taxon>Craniata</taxon>
        <taxon>Vertebrata</taxon>
        <taxon>Euteleostomi</taxon>
        <taxon>Amphibia</taxon>
        <taxon>Batrachia</taxon>
        <taxon>Caudata</taxon>
        <taxon>Salamandroidea</taxon>
        <taxon>Salamandridae</taxon>
        <taxon>Pleurodelinae</taxon>
        <taxon>Pleurodeles</taxon>
    </lineage>
</organism>
<name>A0AAV7PF08_PLEWA</name>
<protein>
    <submittedName>
        <fullName evidence="2">Uncharacterized protein</fullName>
    </submittedName>
</protein>
<dbReference type="Proteomes" id="UP001066276">
    <property type="component" value="Chromosome 7"/>
</dbReference>